<dbReference type="FunFam" id="3.30.420.10:FF:000045">
    <property type="entry name" value="3'-5' exonuclease DinG"/>
    <property type="match status" value="1"/>
</dbReference>
<dbReference type="Proteomes" id="UP000000448">
    <property type="component" value="Chromosome"/>
</dbReference>
<dbReference type="NCBIfam" id="TIGR00573">
    <property type="entry name" value="dnaq"/>
    <property type="match status" value="1"/>
</dbReference>
<sequence length="255" mass="29580">MKKKFIEKLKTGLTKEEFLKYISELYPDFSFENAVDFLKFQGLPLTVQDDIVILKTAITPYDEFEYCVVDIEVNNSKPNIGQVIEIGAVKIKNLKIVDTFEFLIYAKDVPKYVERVTGINQEMLKNEASQKEILRKFRLFLGESVFVAHAADFDYNFLAHQFEKENLGEILNRFLCTLTLSQKTLEAERYGLKYLMEELKLPEETHHRALGDAKTTARIFLMCLENLPDNIITTEDLIEFAAPTKNKCKKKKNKN</sequence>
<comment type="subunit">
    <text evidence="2">DNA polymerase III contains a core (composed of alpha, epsilon and theta chains) that associates with a tau subunit. This core dimerizes to form the POLIII' complex. PolIII' associates with the gamma complex (composed of gamma, delta, delta', psi and chi chains) and with the beta chain to form the complete DNA polymerase III complex.</text>
</comment>
<dbReference type="AlphaFoldDB" id="B9L5N4"/>
<dbReference type="GO" id="GO:0005829">
    <property type="term" value="C:cytosol"/>
    <property type="evidence" value="ECO:0007669"/>
    <property type="project" value="TreeGrafter"/>
</dbReference>
<keyword evidence="4" id="KW-0548">Nucleotidyltransferase</keyword>
<dbReference type="InterPro" id="IPR013520">
    <property type="entry name" value="Ribonucl_H"/>
</dbReference>
<dbReference type="GO" id="GO:0003887">
    <property type="term" value="F:DNA-directed DNA polymerase activity"/>
    <property type="evidence" value="ECO:0007669"/>
    <property type="project" value="UniProtKB-EC"/>
</dbReference>
<evidence type="ECO:0000313" key="4">
    <source>
        <dbReference type="EMBL" id="ACM93430.1"/>
    </source>
</evidence>
<dbReference type="EMBL" id="CP001279">
    <property type="protein sequence ID" value="ACM93430.1"/>
    <property type="molecule type" value="Genomic_DNA"/>
</dbReference>
<dbReference type="SUPFAM" id="SSF53098">
    <property type="entry name" value="Ribonuclease H-like"/>
    <property type="match status" value="1"/>
</dbReference>
<comment type="function">
    <text evidence="1">DNA polymerase III is a complex, multichain enzyme responsible for most of the replicative synthesis in bacteria. The epsilon subunit contain the editing function and is a proofreading 3'-5' exonuclease.</text>
</comment>
<keyword evidence="4" id="KW-0808">Transferase</keyword>
<evidence type="ECO:0000313" key="5">
    <source>
        <dbReference type="Proteomes" id="UP000000448"/>
    </source>
</evidence>
<dbReference type="GO" id="GO:0045004">
    <property type="term" value="P:DNA replication proofreading"/>
    <property type="evidence" value="ECO:0007669"/>
    <property type="project" value="TreeGrafter"/>
</dbReference>
<evidence type="ECO:0000259" key="3">
    <source>
        <dbReference type="SMART" id="SM00479"/>
    </source>
</evidence>
<dbReference type="CDD" id="cd06127">
    <property type="entry name" value="DEDDh"/>
    <property type="match status" value="1"/>
</dbReference>
<dbReference type="RefSeq" id="WP_015902482.1">
    <property type="nucleotide sequence ID" value="NC_012115.1"/>
</dbReference>
<dbReference type="Pfam" id="PF00929">
    <property type="entry name" value="RNase_T"/>
    <property type="match status" value="1"/>
</dbReference>
<accession>B9L5N4</accession>
<dbReference type="OrthoDB" id="9804290at2"/>
<keyword evidence="5" id="KW-1185">Reference proteome</keyword>
<dbReference type="InterPro" id="IPR036397">
    <property type="entry name" value="RNaseH_sf"/>
</dbReference>
<dbReference type="InterPro" id="IPR012337">
    <property type="entry name" value="RNaseH-like_sf"/>
</dbReference>
<dbReference type="PANTHER" id="PTHR30231">
    <property type="entry name" value="DNA POLYMERASE III SUBUNIT EPSILON"/>
    <property type="match status" value="1"/>
</dbReference>
<dbReference type="eggNOG" id="COG0847">
    <property type="taxonomic scope" value="Bacteria"/>
</dbReference>
<dbReference type="EC" id="2.7.7.7" evidence="4"/>
<dbReference type="GO" id="GO:0003677">
    <property type="term" value="F:DNA binding"/>
    <property type="evidence" value="ECO:0007669"/>
    <property type="project" value="InterPro"/>
</dbReference>
<name>B9L5N4_NAUPA</name>
<feature type="domain" description="Exonuclease" evidence="3">
    <location>
        <begin position="65"/>
        <end position="229"/>
    </location>
</feature>
<dbReference type="PANTHER" id="PTHR30231:SF41">
    <property type="entry name" value="DNA POLYMERASE III SUBUNIT EPSILON"/>
    <property type="match status" value="1"/>
</dbReference>
<dbReference type="SMART" id="SM00479">
    <property type="entry name" value="EXOIII"/>
    <property type="match status" value="1"/>
</dbReference>
<dbReference type="Gene3D" id="3.30.420.10">
    <property type="entry name" value="Ribonuclease H-like superfamily/Ribonuclease H"/>
    <property type="match status" value="1"/>
</dbReference>
<evidence type="ECO:0000256" key="2">
    <source>
        <dbReference type="ARBA" id="ARBA00026073"/>
    </source>
</evidence>
<dbReference type="GO" id="GO:0008408">
    <property type="term" value="F:3'-5' exonuclease activity"/>
    <property type="evidence" value="ECO:0007669"/>
    <property type="project" value="TreeGrafter"/>
</dbReference>
<organism evidence="4 5">
    <name type="scientific">Nautilia profundicola (strain ATCC BAA-1463 / DSM 18972 / AmH)</name>
    <dbReference type="NCBI Taxonomy" id="598659"/>
    <lineage>
        <taxon>Bacteria</taxon>
        <taxon>Pseudomonadati</taxon>
        <taxon>Campylobacterota</taxon>
        <taxon>Epsilonproteobacteria</taxon>
        <taxon>Nautiliales</taxon>
        <taxon>Nautiliaceae</taxon>
        <taxon>Nautilia</taxon>
    </lineage>
</organism>
<dbReference type="HOGENOM" id="CLU_047806_4_0_7"/>
<dbReference type="InterPro" id="IPR006054">
    <property type="entry name" value="DnaQ"/>
</dbReference>
<gene>
    <name evidence="4" type="ordered locus">NAMH_1278</name>
</gene>
<reference evidence="4 5" key="1">
    <citation type="journal article" date="2009" name="PLoS Genet.">
        <title>Adaptations to submarine hydrothermal environments exemplified by the genome of Nautilia profundicola.</title>
        <authorList>
            <person name="Campbell B.J."/>
            <person name="Smith J.L."/>
            <person name="Hanson T.E."/>
            <person name="Klotz M.G."/>
            <person name="Stein L.Y."/>
            <person name="Lee C.K."/>
            <person name="Wu D."/>
            <person name="Robinson J.M."/>
            <person name="Khouri H.M."/>
            <person name="Eisen J.A."/>
            <person name="Cary S.C."/>
        </authorList>
    </citation>
    <scope>NUCLEOTIDE SEQUENCE [LARGE SCALE GENOMIC DNA]</scope>
    <source>
        <strain evidence="5">ATCC BAA-1463 / DSM 18972 / AmH</strain>
    </source>
</reference>
<evidence type="ECO:0000256" key="1">
    <source>
        <dbReference type="ARBA" id="ARBA00025483"/>
    </source>
</evidence>
<dbReference type="STRING" id="598659.NAMH_1278"/>
<dbReference type="KEGG" id="nam:NAMH_1278"/>
<protein>
    <submittedName>
        <fullName evidence="4">DNA polymerase III PolC-type</fullName>
        <ecNumber evidence="4">2.7.7.7</ecNumber>
    </submittedName>
</protein>
<dbReference type="NCBIfam" id="NF006316">
    <property type="entry name" value="PRK08517.1"/>
    <property type="match status" value="1"/>
</dbReference>
<dbReference type="Gene3D" id="1.20.5.140">
    <property type="match status" value="1"/>
</dbReference>
<proteinExistence type="predicted"/>